<evidence type="ECO:0000259" key="1">
    <source>
        <dbReference type="Pfam" id="PF13392"/>
    </source>
</evidence>
<dbReference type="InterPro" id="IPR016177">
    <property type="entry name" value="DNA-bd_dom_sf"/>
</dbReference>
<dbReference type="Pfam" id="PF13392">
    <property type="entry name" value="HNH_3"/>
    <property type="match status" value="1"/>
</dbReference>
<dbReference type="SUPFAM" id="SSF54171">
    <property type="entry name" value="DNA-binding domain"/>
    <property type="match status" value="1"/>
</dbReference>
<keyword evidence="2" id="KW-0540">Nuclease</keyword>
<feature type="domain" description="HNH nuclease" evidence="1">
    <location>
        <begin position="54"/>
        <end position="95"/>
    </location>
</feature>
<keyword evidence="2" id="KW-0378">Hydrolase</keyword>
<protein>
    <submittedName>
        <fullName evidence="2">Putative HNH endonuclease</fullName>
    </submittedName>
</protein>
<organism evidence="2 3">
    <name type="scientific">Acinetobacter phage VB_ApiP_XC38</name>
    <dbReference type="NCBI Taxonomy" id="2655002"/>
    <lineage>
        <taxon>Viruses</taxon>
        <taxon>Duplodnaviria</taxon>
        <taxon>Heunggongvirae</taxon>
        <taxon>Uroviricota</taxon>
        <taxon>Caudoviricetes</taxon>
        <taxon>Schitoviridae</taxon>
        <taxon>Exceevirus</taxon>
        <taxon>Exceevirus Xc38</taxon>
    </lineage>
</organism>
<dbReference type="EMBL" id="MN508356">
    <property type="protein sequence ID" value="QFR59743.1"/>
    <property type="molecule type" value="Genomic_DNA"/>
</dbReference>
<evidence type="ECO:0000313" key="3">
    <source>
        <dbReference type="Proteomes" id="UP000326537"/>
    </source>
</evidence>
<keyword evidence="3" id="KW-1185">Reference proteome</keyword>
<dbReference type="GO" id="GO:0003677">
    <property type="term" value="F:DNA binding"/>
    <property type="evidence" value="ECO:0007669"/>
    <property type="project" value="InterPro"/>
</dbReference>
<dbReference type="GO" id="GO:0004519">
    <property type="term" value="F:endonuclease activity"/>
    <property type="evidence" value="ECO:0007669"/>
    <property type="project" value="UniProtKB-KW"/>
</dbReference>
<reference evidence="2 3" key="1">
    <citation type="submission" date="2019-09" db="EMBL/GenBank/DDBJ databases">
        <title>The characteristics and genome analysis of VB_ApiP_XC38, a novel N4-like phage Infecting Acinetobacter pittii.</title>
        <authorList>
            <person name="Cheng M."/>
        </authorList>
    </citation>
    <scope>NUCLEOTIDE SEQUENCE [LARGE SCALE GENOMIC DNA]</scope>
</reference>
<keyword evidence="2" id="KW-0255">Endonuclease</keyword>
<dbReference type="Proteomes" id="UP000326537">
    <property type="component" value="Segment"/>
</dbReference>
<dbReference type="Gene3D" id="3.90.75.20">
    <property type="match status" value="1"/>
</dbReference>
<dbReference type="InterPro" id="IPR003615">
    <property type="entry name" value="HNH_nuc"/>
</dbReference>
<gene>
    <name evidence="2" type="ORF">VBApiPXC38_56</name>
</gene>
<accession>A0A5P8PR40</accession>
<proteinExistence type="predicted"/>
<dbReference type="InterPro" id="IPR044925">
    <property type="entry name" value="His-Me_finger_sf"/>
</dbReference>
<evidence type="ECO:0000313" key="2">
    <source>
        <dbReference type="EMBL" id="QFR59743.1"/>
    </source>
</evidence>
<dbReference type="SUPFAM" id="SSF54060">
    <property type="entry name" value="His-Me finger endonucleases"/>
    <property type="match status" value="1"/>
</dbReference>
<name>A0A5P8PR40_9CAUD</name>
<sequence>MDADYIRSRINYDPNTGVATWKTHRMSNMVGKTVGSISDKGYYRVYICGKQIGVHRLIWLHQKGYLPEFVDHIDHDRSNNKWSNLREVTRTENARNKTTSKANTTGYTGVYAERGKFRAIIGHKGKAKSLGSFKTIEEAVAARKKAENDLGYHVNHGN</sequence>